<dbReference type="Gene3D" id="3.40.50.10490">
    <property type="entry name" value="Glucose-6-phosphate isomerase like protein, domain 1"/>
    <property type="match status" value="1"/>
</dbReference>
<dbReference type="GO" id="GO:1901135">
    <property type="term" value="P:carbohydrate derivative metabolic process"/>
    <property type="evidence" value="ECO:0007669"/>
    <property type="project" value="InterPro"/>
</dbReference>
<dbReference type="InterPro" id="IPR046348">
    <property type="entry name" value="SIS_dom_sf"/>
</dbReference>
<evidence type="ECO:0000313" key="7">
    <source>
        <dbReference type="Proteomes" id="UP000316801"/>
    </source>
</evidence>
<evidence type="ECO:0000256" key="1">
    <source>
        <dbReference type="ARBA" id="ARBA00023015"/>
    </source>
</evidence>
<evidence type="ECO:0000256" key="3">
    <source>
        <dbReference type="ARBA" id="ARBA00023163"/>
    </source>
</evidence>
<dbReference type="InterPro" id="IPR036388">
    <property type="entry name" value="WH-like_DNA-bd_sf"/>
</dbReference>
<organism evidence="6 7">
    <name type="scientific">Rhizobium straminoryzae</name>
    <dbReference type="NCBI Taxonomy" id="1387186"/>
    <lineage>
        <taxon>Bacteria</taxon>
        <taxon>Pseudomonadati</taxon>
        <taxon>Pseudomonadota</taxon>
        <taxon>Alphaproteobacteria</taxon>
        <taxon>Hyphomicrobiales</taxon>
        <taxon>Rhizobiaceae</taxon>
        <taxon>Rhizobium/Agrobacterium group</taxon>
        <taxon>Rhizobium</taxon>
    </lineage>
</organism>
<evidence type="ECO:0000259" key="4">
    <source>
        <dbReference type="PROSITE" id="PS51071"/>
    </source>
</evidence>
<dbReference type="Proteomes" id="UP000316801">
    <property type="component" value="Unassembled WGS sequence"/>
</dbReference>
<dbReference type="RefSeq" id="WP_143124299.1">
    <property type="nucleotide sequence ID" value="NZ_VJMG01000014.1"/>
</dbReference>
<keyword evidence="7" id="KW-1185">Reference proteome</keyword>
<accession>A0A549TE33</accession>
<dbReference type="CDD" id="cd05013">
    <property type="entry name" value="SIS_RpiR"/>
    <property type="match status" value="1"/>
</dbReference>
<dbReference type="GO" id="GO:0003700">
    <property type="term" value="F:DNA-binding transcription factor activity"/>
    <property type="evidence" value="ECO:0007669"/>
    <property type="project" value="InterPro"/>
</dbReference>
<dbReference type="PANTHER" id="PTHR30514">
    <property type="entry name" value="GLUCOKINASE"/>
    <property type="match status" value="1"/>
</dbReference>
<dbReference type="EMBL" id="VJMG01000014">
    <property type="protein sequence ID" value="TRL40382.1"/>
    <property type="molecule type" value="Genomic_DNA"/>
</dbReference>
<evidence type="ECO:0000256" key="2">
    <source>
        <dbReference type="ARBA" id="ARBA00023125"/>
    </source>
</evidence>
<dbReference type="InterPro" id="IPR000281">
    <property type="entry name" value="HTH_RpiR"/>
</dbReference>
<comment type="caution">
    <text evidence="6">The sequence shown here is derived from an EMBL/GenBank/DDBJ whole genome shotgun (WGS) entry which is preliminary data.</text>
</comment>
<feature type="domain" description="HTH rpiR-type" evidence="4">
    <location>
        <begin position="1"/>
        <end position="77"/>
    </location>
</feature>
<dbReference type="Pfam" id="PF01418">
    <property type="entry name" value="HTH_6"/>
    <property type="match status" value="1"/>
</dbReference>
<dbReference type="SUPFAM" id="SSF53697">
    <property type="entry name" value="SIS domain"/>
    <property type="match status" value="1"/>
</dbReference>
<keyword evidence="2" id="KW-0238">DNA-binding</keyword>
<reference evidence="6 7" key="1">
    <citation type="submission" date="2019-07" db="EMBL/GenBank/DDBJ databases">
        <title>Ln-dependent methylotrophs.</title>
        <authorList>
            <person name="Tani A."/>
        </authorList>
    </citation>
    <scope>NUCLEOTIDE SEQUENCE [LARGE SCALE GENOMIC DNA]</scope>
    <source>
        <strain evidence="6 7">SM12</strain>
    </source>
</reference>
<dbReference type="InterPro" id="IPR047640">
    <property type="entry name" value="RpiR-like"/>
</dbReference>
<dbReference type="SUPFAM" id="SSF46689">
    <property type="entry name" value="Homeodomain-like"/>
    <property type="match status" value="1"/>
</dbReference>
<dbReference type="PROSITE" id="PS51464">
    <property type="entry name" value="SIS"/>
    <property type="match status" value="1"/>
</dbReference>
<name>A0A549TE33_9HYPH</name>
<feature type="domain" description="SIS" evidence="5">
    <location>
        <begin position="125"/>
        <end position="265"/>
    </location>
</feature>
<keyword evidence="3" id="KW-0804">Transcription</keyword>
<dbReference type="InterPro" id="IPR009057">
    <property type="entry name" value="Homeodomain-like_sf"/>
</dbReference>
<dbReference type="GO" id="GO:0097367">
    <property type="term" value="F:carbohydrate derivative binding"/>
    <property type="evidence" value="ECO:0007669"/>
    <property type="project" value="InterPro"/>
</dbReference>
<dbReference type="InterPro" id="IPR001347">
    <property type="entry name" value="SIS_dom"/>
</dbReference>
<protein>
    <submittedName>
        <fullName evidence="6">SIS domain-containing protein</fullName>
    </submittedName>
</protein>
<dbReference type="InterPro" id="IPR035472">
    <property type="entry name" value="RpiR-like_SIS"/>
</dbReference>
<keyword evidence="1" id="KW-0805">Transcription regulation</keyword>
<proteinExistence type="predicted"/>
<evidence type="ECO:0000259" key="5">
    <source>
        <dbReference type="PROSITE" id="PS51464"/>
    </source>
</evidence>
<dbReference type="AlphaFoldDB" id="A0A549TE33"/>
<gene>
    <name evidence="6" type="ORF">FNA46_06460</name>
</gene>
<dbReference type="PANTHER" id="PTHR30514:SF17">
    <property type="entry name" value="HTH-TYPE TRANSCRIPTIONAL REGULATOR MURR"/>
    <property type="match status" value="1"/>
</dbReference>
<dbReference type="Gene3D" id="1.10.10.10">
    <property type="entry name" value="Winged helix-like DNA-binding domain superfamily/Winged helix DNA-binding domain"/>
    <property type="match status" value="1"/>
</dbReference>
<dbReference type="Pfam" id="PF01380">
    <property type="entry name" value="SIS"/>
    <property type="match status" value="1"/>
</dbReference>
<sequence length="282" mass="30329">MSVLKVIRAKLDAMTEAEREIGQFIIDDPERMLTLSSAELAAATGRSQSSVVKFSQKIGYDGYQQLKLAVTRAKAQEWRVPTGMIHGTIDAGDNLVTIQQKLVASKVSAMQQTMQVNSEEVVTAAVNALAAARRIHLAGIGASSLVARDFSYKLLKLGLMVLMDSDTHVQMANAASLTEEDVLFAISQSGGNVETLRLADMARKSGATVITLTGLQENRLSELAHIRLNTVADEERVRSSAITSRDAQLAITDLVFLALVRTLPKANEAIHASEAAVALLKS</sequence>
<dbReference type="GO" id="GO:0003677">
    <property type="term" value="F:DNA binding"/>
    <property type="evidence" value="ECO:0007669"/>
    <property type="project" value="UniProtKB-KW"/>
</dbReference>
<dbReference type="PROSITE" id="PS51071">
    <property type="entry name" value="HTH_RPIR"/>
    <property type="match status" value="1"/>
</dbReference>
<evidence type="ECO:0000313" key="6">
    <source>
        <dbReference type="EMBL" id="TRL40382.1"/>
    </source>
</evidence>